<dbReference type="RefSeq" id="WP_370595482.1">
    <property type="nucleotide sequence ID" value="NZ_JALBUR010000003.1"/>
</dbReference>
<evidence type="ECO:0000313" key="5">
    <source>
        <dbReference type="Proteomes" id="UP001286174"/>
    </source>
</evidence>
<evidence type="ECO:0000259" key="3">
    <source>
        <dbReference type="SMART" id="SM00854"/>
    </source>
</evidence>
<dbReference type="InterPro" id="IPR052169">
    <property type="entry name" value="CW_Biosynth-Accessory"/>
</dbReference>
<dbReference type="CDD" id="cd07381">
    <property type="entry name" value="MPP_CapA"/>
    <property type="match status" value="1"/>
</dbReference>
<accession>A0AB35U574</accession>
<feature type="domain" description="Capsule synthesis protein CapA" evidence="3">
    <location>
        <begin position="66"/>
        <end position="310"/>
    </location>
</feature>
<dbReference type="InterPro" id="IPR029052">
    <property type="entry name" value="Metallo-depent_PP-like"/>
</dbReference>
<dbReference type="SMART" id="SM00854">
    <property type="entry name" value="PGA_cap"/>
    <property type="match status" value="1"/>
</dbReference>
<evidence type="ECO:0000256" key="2">
    <source>
        <dbReference type="SAM" id="SignalP"/>
    </source>
</evidence>
<dbReference type="SUPFAM" id="SSF56300">
    <property type="entry name" value="Metallo-dependent phosphatases"/>
    <property type="match status" value="1"/>
</dbReference>
<sequence length="402" mass="44299">MSKKKKKRHLRKSIKVSLLACACLITGTFLFRSCTGSNQKEEVEQVTAQSSSSPSSSPESNTHSFRLFLLGDALTQEQLLAQAQQADGSWDFSMFDDITDQAKEYDLAFYNQESILGGDHLGISYFPTFNGPQAFGDYMVSKGFNLVSKANNHCLDRGEQAIHNSDAYWSSKAGVISAGTNESQAEQDAVDVHECNGITYAFNAWTYGMNGNVCPDGEEYLVNCYRDDPQKMLDWVKEADQKADVVIVSMHWGTEYISQPDEEQLSLAQQLADAGADIIIGNHPHNIQPVTHIGDHAVVFYALGNGISSQDTTMGGTPESVLTGLIGSVTVTKTETDGTAQTSISDVRADVIYTAHDDHWGNIHGRMFKDLTDEELPDHDIYYQDDIRIIHAMDDSIDIGLE</sequence>
<dbReference type="AlphaFoldDB" id="A0AB35U574"/>
<keyword evidence="2" id="KW-0732">Signal</keyword>
<reference evidence="4 5" key="1">
    <citation type="submission" date="2022-03" db="EMBL/GenBank/DDBJ databases">
        <title>Novel taxa within the pig intestine.</title>
        <authorList>
            <person name="Wylensek D."/>
            <person name="Bishof K."/>
            <person name="Afrizal A."/>
            <person name="Clavel T."/>
        </authorList>
    </citation>
    <scope>NUCLEOTIDE SEQUENCE [LARGE SCALE GENOMIC DNA]</scope>
    <source>
        <strain evidence="4 5">CLA-KB-P133</strain>
    </source>
</reference>
<evidence type="ECO:0000313" key="4">
    <source>
        <dbReference type="EMBL" id="MDX8418907.1"/>
    </source>
</evidence>
<feature type="signal peptide" evidence="2">
    <location>
        <begin position="1"/>
        <end position="22"/>
    </location>
</feature>
<evidence type="ECO:0000256" key="1">
    <source>
        <dbReference type="ARBA" id="ARBA00005662"/>
    </source>
</evidence>
<proteinExistence type="inferred from homology"/>
<comment type="similarity">
    <text evidence="1">Belongs to the CapA family.</text>
</comment>
<feature type="chain" id="PRO_5044321808" evidence="2">
    <location>
        <begin position="23"/>
        <end position="402"/>
    </location>
</feature>
<dbReference type="PANTHER" id="PTHR33393:SF12">
    <property type="entry name" value="CAPSULE BIOSYNTHESIS PROTEIN CAPA"/>
    <property type="match status" value="1"/>
</dbReference>
<dbReference type="Gene3D" id="3.60.21.10">
    <property type="match status" value="1"/>
</dbReference>
<protein>
    <submittedName>
        <fullName evidence="4">CapA family protein</fullName>
    </submittedName>
</protein>
<name>A0AB35U574_9FIRM</name>
<dbReference type="Pfam" id="PF09587">
    <property type="entry name" value="PGA_cap"/>
    <property type="match status" value="1"/>
</dbReference>
<dbReference type="PANTHER" id="PTHR33393">
    <property type="entry name" value="POLYGLUTAMINE SYNTHESIS ACCESSORY PROTEIN RV0574C-RELATED"/>
    <property type="match status" value="1"/>
</dbReference>
<comment type="caution">
    <text evidence="4">The sequence shown here is derived from an EMBL/GenBank/DDBJ whole genome shotgun (WGS) entry which is preliminary data.</text>
</comment>
<dbReference type="EMBL" id="JALBUR010000003">
    <property type="protein sequence ID" value="MDX8418907.1"/>
    <property type="molecule type" value="Genomic_DNA"/>
</dbReference>
<keyword evidence="5" id="KW-1185">Reference proteome</keyword>
<dbReference type="InterPro" id="IPR019079">
    <property type="entry name" value="Capsule_synth_CapA"/>
</dbReference>
<gene>
    <name evidence="4" type="ORF">MOZ60_02225</name>
</gene>
<dbReference type="Proteomes" id="UP001286174">
    <property type="component" value="Unassembled WGS sequence"/>
</dbReference>
<organism evidence="4 5">
    <name type="scientific">Grylomicrobium aquisgranensis</name>
    <dbReference type="NCBI Taxonomy" id="2926318"/>
    <lineage>
        <taxon>Bacteria</taxon>
        <taxon>Bacillati</taxon>
        <taxon>Bacillota</taxon>
        <taxon>Erysipelotrichia</taxon>
        <taxon>Erysipelotrichales</taxon>
        <taxon>Erysipelotrichaceae</taxon>
        <taxon>Grylomicrobium</taxon>
    </lineage>
</organism>